<reference evidence="1" key="1">
    <citation type="submission" date="2022-11" db="EMBL/GenBank/DDBJ databases">
        <title>Centuries of genome instability and evolution in soft-shell clam transmissible cancer (bioRxiv).</title>
        <authorList>
            <person name="Hart S.F.M."/>
            <person name="Yonemitsu M.A."/>
            <person name="Giersch R.M."/>
            <person name="Beal B.F."/>
            <person name="Arriagada G."/>
            <person name="Davis B.W."/>
            <person name="Ostrander E.A."/>
            <person name="Goff S.P."/>
            <person name="Metzger M.J."/>
        </authorList>
    </citation>
    <scope>NUCLEOTIDE SEQUENCE</scope>
    <source>
        <strain evidence="1">MELC-2E11</strain>
        <tissue evidence="1">Siphon/mantle</tissue>
    </source>
</reference>
<proteinExistence type="predicted"/>
<dbReference type="Proteomes" id="UP001164746">
    <property type="component" value="Chromosome 5"/>
</dbReference>
<accession>A0ABY7EAZ7</accession>
<feature type="non-terminal residue" evidence="1">
    <location>
        <position position="1"/>
    </location>
</feature>
<evidence type="ECO:0000313" key="2">
    <source>
        <dbReference type="Proteomes" id="UP001164746"/>
    </source>
</evidence>
<organism evidence="1 2">
    <name type="scientific">Mya arenaria</name>
    <name type="common">Soft-shell clam</name>
    <dbReference type="NCBI Taxonomy" id="6604"/>
    <lineage>
        <taxon>Eukaryota</taxon>
        <taxon>Metazoa</taxon>
        <taxon>Spiralia</taxon>
        <taxon>Lophotrochozoa</taxon>
        <taxon>Mollusca</taxon>
        <taxon>Bivalvia</taxon>
        <taxon>Autobranchia</taxon>
        <taxon>Heteroconchia</taxon>
        <taxon>Euheterodonta</taxon>
        <taxon>Imparidentia</taxon>
        <taxon>Neoheterodontei</taxon>
        <taxon>Myida</taxon>
        <taxon>Myoidea</taxon>
        <taxon>Myidae</taxon>
        <taxon>Mya</taxon>
    </lineage>
</organism>
<gene>
    <name evidence="1" type="ORF">MAR_021713</name>
</gene>
<protein>
    <submittedName>
        <fullName evidence="1">Uncharacterized protein</fullName>
    </submittedName>
</protein>
<dbReference type="EMBL" id="CP111016">
    <property type="protein sequence ID" value="WAR06344.1"/>
    <property type="molecule type" value="Genomic_DNA"/>
</dbReference>
<dbReference type="Pfam" id="PF14817">
    <property type="entry name" value="HAUS5"/>
    <property type="match status" value="1"/>
</dbReference>
<evidence type="ECO:0000313" key="1">
    <source>
        <dbReference type="EMBL" id="WAR06344.1"/>
    </source>
</evidence>
<keyword evidence="2" id="KW-1185">Reference proteome</keyword>
<sequence>IARESDSQQLRQTLPWLQEISCTNQALDNCTHARQAADDWWLEPSQNGVSWMTVDDHTLQQFMDRWTVLVTIFKTTASTQPVRETNFHLALLDEQIILYRKTSHTQSSKHQAALKDVVKC</sequence>
<name>A0ABY7EAZ7_MYAAR</name>
<dbReference type="InterPro" id="IPR029131">
    <property type="entry name" value="HAUS5"/>
</dbReference>